<dbReference type="EMBL" id="BMDT01000005">
    <property type="protein sequence ID" value="GGI65705.1"/>
    <property type="molecule type" value="Genomic_DNA"/>
</dbReference>
<feature type="transmembrane region" description="Helical" evidence="8">
    <location>
        <begin position="271"/>
        <end position="296"/>
    </location>
</feature>
<dbReference type="AlphaFoldDB" id="A0A917N4G4"/>
<dbReference type="SMART" id="SM00304">
    <property type="entry name" value="HAMP"/>
    <property type="match status" value="1"/>
</dbReference>
<dbReference type="SUPFAM" id="SSF55874">
    <property type="entry name" value="ATPase domain of HSP90 chaperone/DNA topoisomerase II/histidine kinase"/>
    <property type="match status" value="1"/>
</dbReference>
<keyword evidence="6" id="KW-0418">Kinase</keyword>
<evidence type="ECO:0000313" key="12">
    <source>
        <dbReference type="Proteomes" id="UP000622610"/>
    </source>
</evidence>
<evidence type="ECO:0000256" key="1">
    <source>
        <dbReference type="ARBA" id="ARBA00000085"/>
    </source>
</evidence>
<dbReference type="RefSeq" id="WP_188367545.1">
    <property type="nucleotide sequence ID" value="NZ_BMDT01000005.1"/>
</dbReference>
<protein>
    <recommendedName>
        <fullName evidence="3">histidine kinase</fullName>
        <ecNumber evidence="3">2.7.13.3</ecNumber>
    </recommendedName>
</protein>
<feature type="transmembrane region" description="Helical" evidence="8">
    <location>
        <begin position="20"/>
        <end position="44"/>
    </location>
</feature>
<comment type="catalytic activity">
    <reaction evidence="1">
        <text>ATP + protein L-histidine = ADP + protein N-phospho-L-histidine.</text>
        <dbReference type="EC" id="2.7.13.3"/>
    </reaction>
</comment>
<evidence type="ECO:0000256" key="7">
    <source>
        <dbReference type="ARBA" id="ARBA00023012"/>
    </source>
</evidence>
<gene>
    <name evidence="11" type="ORF">GCM10011482_13590</name>
</gene>
<dbReference type="PANTHER" id="PTHR34220:SF7">
    <property type="entry name" value="SENSOR HISTIDINE KINASE YPDA"/>
    <property type="match status" value="1"/>
</dbReference>
<dbReference type="Pfam" id="PF00672">
    <property type="entry name" value="HAMP"/>
    <property type="match status" value="1"/>
</dbReference>
<dbReference type="SUPFAM" id="SSF158472">
    <property type="entry name" value="HAMP domain-like"/>
    <property type="match status" value="1"/>
</dbReference>
<evidence type="ECO:0000313" key="11">
    <source>
        <dbReference type="EMBL" id="GGI65705.1"/>
    </source>
</evidence>
<dbReference type="EC" id="2.7.13.3" evidence="3"/>
<dbReference type="GO" id="GO:0016020">
    <property type="term" value="C:membrane"/>
    <property type="evidence" value="ECO:0007669"/>
    <property type="project" value="UniProtKB-SubCell"/>
</dbReference>
<dbReference type="Pfam" id="PF06580">
    <property type="entry name" value="His_kinase"/>
    <property type="match status" value="1"/>
</dbReference>
<dbReference type="Gene3D" id="6.10.340.10">
    <property type="match status" value="1"/>
</dbReference>
<dbReference type="Pfam" id="PF02518">
    <property type="entry name" value="HATPase_c"/>
    <property type="match status" value="1"/>
</dbReference>
<evidence type="ECO:0000256" key="3">
    <source>
        <dbReference type="ARBA" id="ARBA00012438"/>
    </source>
</evidence>
<dbReference type="InterPro" id="IPR050640">
    <property type="entry name" value="Bact_2-comp_sensor_kinase"/>
</dbReference>
<keyword evidence="8" id="KW-0472">Membrane</keyword>
<evidence type="ECO:0000256" key="6">
    <source>
        <dbReference type="ARBA" id="ARBA00022777"/>
    </source>
</evidence>
<dbReference type="SMART" id="SM00387">
    <property type="entry name" value="HATPase_c"/>
    <property type="match status" value="1"/>
</dbReference>
<dbReference type="Proteomes" id="UP000622610">
    <property type="component" value="Unassembled WGS sequence"/>
</dbReference>
<dbReference type="InterPro" id="IPR010559">
    <property type="entry name" value="Sig_transdc_His_kin_internal"/>
</dbReference>
<keyword evidence="4" id="KW-0597">Phosphoprotein</keyword>
<keyword evidence="8" id="KW-1133">Transmembrane helix</keyword>
<keyword evidence="8" id="KW-0812">Transmembrane</keyword>
<name>A0A917N4G4_9ENTE</name>
<dbReference type="Gene3D" id="3.30.565.10">
    <property type="entry name" value="Histidine kinase-like ATPase, C-terminal domain"/>
    <property type="match status" value="1"/>
</dbReference>
<dbReference type="InterPro" id="IPR036890">
    <property type="entry name" value="HATPase_C_sf"/>
</dbReference>
<keyword evidence="5" id="KW-0808">Transferase</keyword>
<evidence type="ECO:0000256" key="2">
    <source>
        <dbReference type="ARBA" id="ARBA00004370"/>
    </source>
</evidence>
<accession>A0A917N4G4</accession>
<dbReference type="InterPro" id="IPR003660">
    <property type="entry name" value="HAMP_dom"/>
</dbReference>
<evidence type="ECO:0000256" key="8">
    <source>
        <dbReference type="SAM" id="Phobius"/>
    </source>
</evidence>
<dbReference type="PROSITE" id="PS50885">
    <property type="entry name" value="HAMP"/>
    <property type="match status" value="1"/>
</dbReference>
<dbReference type="CDD" id="cd06225">
    <property type="entry name" value="HAMP"/>
    <property type="match status" value="1"/>
</dbReference>
<reference evidence="11" key="2">
    <citation type="submission" date="2020-09" db="EMBL/GenBank/DDBJ databases">
        <authorList>
            <person name="Sun Q."/>
            <person name="Sedlacek I."/>
        </authorList>
    </citation>
    <scope>NUCLEOTIDE SEQUENCE</scope>
    <source>
        <strain evidence="11">CCM 8433</strain>
    </source>
</reference>
<evidence type="ECO:0000256" key="5">
    <source>
        <dbReference type="ARBA" id="ARBA00022679"/>
    </source>
</evidence>
<evidence type="ECO:0000259" key="9">
    <source>
        <dbReference type="PROSITE" id="PS50109"/>
    </source>
</evidence>
<feature type="domain" description="Histidine kinase" evidence="9">
    <location>
        <begin position="334"/>
        <end position="563"/>
    </location>
</feature>
<dbReference type="InterPro" id="IPR005467">
    <property type="entry name" value="His_kinase_dom"/>
</dbReference>
<evidence type="ECO:0000256" key="4">
    <source>
        <dbReference type="ARBA" id="ARBA00022553"/>
    </source>
</evidence>
<keyword evidence="12" id="KW-1185">Reference proteome</keyword>
<dbReference type="PANTHER" id="PTHR34220">
    <property type="entry name" value="SENSOR HISTIDINE KINASE YPDA"/>
    <property type="match status" value="1"/>
</dbReference>
<reference evidence="11" key="1">
    <citation type="journal article" date="2014" name="Int. J. Syst. Evol. Microbiol.">
        <title>Complete genome sequence of Corynebacterium casei LMG S-19264T (=DSM 44701T), isolated from a smear-ripened cheese.</title>
        <authorList>
            <consortium name="US DOE Joint Genome Institute (JGI-PGF)"/>
            <person name="Walter F."/>
            <person name="Albersmeier A."/>
            <person name="Kalinowski J."/>
            <person name="Ruckert C."/>
        </authorList>
    </citation>
    <scope>NUCLEOTIDE SEQUENCE</scope>
    <source>
        <strain evidence="11">CCM 8433</strain>
    </source>
</reference>
<dbReference type="PROSITE" id="PS50109">
    <property type="entry name" value="HIS_KIN"/>
    <property type="match status" value="1"/>
</dbReference>
<dbReference type="InterPro" id="IPR003594">
    <property type="entry name" value="HATPase_dom"/>
</dbReference>
<comment type="caution">
    <text evidence="11">The sequence shown here is derived from an EMBL/GenBank/DDBJ whole genome shotgun (WGS) entry which is preliminary data.</text>
</comment>
<keyword evidence="7" id="KW-0902">Two-component regulatory system</keyword>
<sequence>MIRRWKYFFQNLQLKNKVLLIFSVAGIFPLLLLTIFSLVIIQYFTLQTERNKNEDNLLSAYQQLNATLSSYEDALAFLVNNDQLDRELSLKDPTNYDQYNLYIYTIVPLFNSITALQPDIQNITLYTTLDVYNHGEFVRKIEKDDITRFFTFDKKTSTEYFYDKPNDRMYLYSQLFSRNSKEKHVIVFDIDPNTLFGNISPISEESYTLSIQDRYGRDLFYRTQKPDDRSNQLFPKLLAALYPGDDRYQKTLSNGWVVQFRRPLATMYHGTLLLILFATSLLLLSLLLVFVAIWSLNKTVVSPLQTLSKEMGTIDEQDFLKHQLTYEAKDEIGQLYHEFNQMLSTIHTLIDDVYQGEINQKKHELRALQAQINPHFFYNSLSLINNKAVMIGNQEISEMAQLLSTFYRLSLNNGKNRLSVKQELDLTIAYAQIQLKMHRDSFDLVTEIDEQIYSYEIMNLLIQPFVENAIFHGIDHIEDERRGRLLLKGYATAHSIYIEVSDNGAGMDSEQIATILKSQQGEHYGIYNIQQRMALYYGTRGSIAYHSQIGVGTKVIIRLPKIMTE</sequence>
<feature type="domain" description="HAMP" evidence="10">
    <location>
        <begin position="298"/>
        <end position="351"/>
    </location>
</feature>
<dbReference type="GO" id="GO:0000155">
    <property type="term" value="F:phosphorelay sensor kinase activity"/>
    <property type="evidence" value="ECO:0007669"/>
    <property type="project" value="InterPro"/>
</dbReference>
<proteinExistence type="predicted"/>
<evidence type="ECO:0000259" key="10">
    <source>
        <dbReference type="PROSITE" id="PS50885"/>
    </source>
</evidence>
<organism evidence="11 12">
    <name type="scientific">Enterococcus alcedinis</name>
    <dbReference type="NCBI Taxonomy" id="1274384"/>
    <lineage>
        <taxon>Bacteria</taxon>
        <taxon>Bacillati</taxon>
        <taxon>Bacillota</taxon>
        <taxon>Bacilli</taxon>
        <taxon>Lactobacillales</taxon>
        <taxon>Enterococcaceae</taxon>
        <taxon>Enterococcus</taxon>
    </lineage>
</organism>
<comment type="subcellular location">
    <subcellularLocation>
        <location evidence="2">Membrane</location>
    </subcellularLocation>
</comment>